<feature type="transmembrane region" description="Helical" evidence="2">
    <location>
        <begin position="134"/>
        <end position="156"/>
    </location>
</feature>
<feature type="compositionally biased region" description="Polar residues" evidence="1">
    <location>
        <begin position="489"/>
        <end position="500"/>
    </location>
</feature>
<protein>
    <submittedName>
        <fullName evidence="3">Pali-domain-containing protein</fullName>
    </submittedName>
</protein>
<keyword evidence="2" id="KW-1133">Transmembrane helix</keyword>
<feature type="region of interest" description="Disordered" evidence="1">
    <location>
        <begin position="389"/>
        <end position="578"/>
    </location>
</feature>
<feature type="compositionally biased region" description="Low complexity" evidence="1">
    <location>
        <begin position="333"/>
        <end position="350"/>
    </location>
</feature>
<evidence type="ECO:0000313" key="4">
    <source>
        <dbReference type="Proteomes" id="UP000053558"/>
    </source>
</evidence>
<feature type="compositionally biased region" description="Polar residues" evidence="1">
    <location>
        <begin position="421"/>
        <end position="439"/>
    </location>
</feature>
<dbReference type="InterPro" id="IPR051380">
    <property type="entry name" value="pH-response_reg_palI/RIM9"/>
</dbReference>
<comment type="caution">
    <text evidence="3">The sequence shown here is derived from an EMBL/GenBank/DDBJ whole genome shotgun (WGS) entry which is preliminary data.</text>
</comment>
<feature type="transmembrane region" description="Helical" evidence="2">
    <location>
        <begin position="12"/>
        <end position="31"/>
    </location>
</feature>
<dbReference type="PANTHER" id="PTHR28013:SF4">
    <property type="entry name" value="MARVEL DOMAIN-CONTAINING PROTEIN"/>
    <property type="match status" value="1"/>
</dbReference>
<keyword evidence="2" id="KW-0812">Transmembrane</keyword>
<dbReference type="GO" id="GO:0005886">
    <property type="term" value="C:plasma membrane"/>
    <property type="evidence" value="ECO:0007669"/>
    <property type="project" value="InterPro"/>
</dbReference>
<dbReference type="GO" id="GO:0032153">
    <property type="term" value="C:cell division site"/>
    <property type="evidence" value="ECO:0007669"/>
    <property type="project" value="TreeGrafter"/>
</dbReference>
<gene>
    <name evidence="3" type="ORF">CONPUDRAFT_95961</name>
</gene>
<sequence>MSILRPATPGFIVTLIATILLAVVSFGVPLLKSIYFLKASLAVEGISGNITFGTLGYCIESSAISTCSNATVGYELDINQLVGNNLPVQIPEVLVKWVTYALVLHIVAFGLAAVSAIFGLLAHVREMSMTCFSSCISGFGAVVALLAFIFDLVFFFVAKSRLNSVQGGSASIGNAVWLTLAAWVLLFFSGCFYTVGRCCIRRRSRNDYGNNEGPNNANNGYGEQLRLDAVKAEADRKQRQQQAEKGLPAFQEYDPAQPLKRASAEDMYLEEEDSVPYRDNQSATTAGAAGVGAAGRRQSQSGYAGGGYLQAPAGTRAVDEYNNTSYPPRPSRQASSHTQHTQSASSYYATPAPPAGPYGAPGSRPITAYSTTPSNYPQVDPYAAPYGHAQAGSSAFSAPPPQPTSYAIYDPYGTRSPPPQQQHYQEPSFNPDTYNTTAAMASPPPQQRNSYADPYGVQNHQQQPDRGYTVGGSGYGGNTVPPLNEYAQHPQSPQQDNSYFPQRYASPPAQVASPPGLHTADLGVAPPSNFSPTKPRGPRTSIIASSSSPSHDDDLPPDYASGPVHPPGEWASKGGGFH</sequence>
<reference evidence="4" key="1">
    <citation type="journal article" date="2012" name="Science">
        <title>The Paleozoic origin of enzymatic lignin decomposition reconstructed from 31 fungal genomes.</title>
        <authorList>
            <person name="Floudas D."/>
            <person name="Binder M."/>
            <person name="Riley R."/>
            <person name="Barry K."/>
            <person name="Blanchette R.A."/>
            <person name="Henrissat B."/>
            <person name="Martinez A.T."/>
            <person name="Otillar R."/>
            <person name="Spatafora J.W."/>
            <person name="Yadav J.S."/>
            <person name="Aerts A."/>
            <person name="Benoit I."/>
            <person name="Boyd A."/>
            <person name="Carlson A."/>
            <person name="Copeland A."/>
            <person name="Coutinho P.M."/>
            <person name="de Vries R.P."/>
            <person name="Ferreira P."/>
            <person name="Findley K."/>
            <person name="Foster B."/>
            <person name="Gaskell J."/>
            <person name="Glotzer D."/>
            <person name="Gorecki P."/>
            <person name="Heitman J."/>
            <person name="Hesse C."/>
            <person name="Hori C."/>
            <person name="Igarashi K."/>
            <person name="Jurgens J.A."/>
            <person name="Kallen N."/>
            <person name="Kersten P."/>
            <person name="Kohler A."/>
            <person name="Kuees U."/>
            <person name="Kumar T.K.A."/>
            <person name="Kuo A."/>
            <person name="LaButti K."/>
            <person name="Larrondo L.F."/>
            <person name="Lindquist E."/>
            <person name="Ling A."/>
            <person name="Lombard V."/>
            <person name="Lucas S."/>
            <person name="Lundell T."/>
            <person name="Martin R."/>
            <person name="McLaughlin D.J."/>
            <person name="Morgenstern I."/>
            <person name="Morin E."/>
            <person name="Murat C."/>
            <person name="Nagy L.G."/>
            <person name="Nolan M."/>
            <person name="Ohm R.A."/>
            <person name="Patyshakuliyeva A."/>
            <person name="Rokas A."/>
            <person name="Ruiz-Duenas F.J."/>
            <person name="Sabat G."/>
            <person name="Salamov A."/>
            <person name="Samejima M."/>
            <person name="Schmutz J."/>
            <person name="Slot J.C."/>
            <person name="St John F."/>
            <person name="Stenlid J."/>
            <person name="Sun H."/>
            <person name="Sun S."/>
            <person name="Syed K."/>
            <person name="Tsang A."/>
            <person name="Wiebenga A."/>
            <person name="Young D."/>
            <person name="Pisabarro A."/>
            <person name="Eastwood D.C."/>
            <person name="Martin F."/>
            <person name="Cullen D."/>
            <person name="Grigoriev I.V."/>
            <person name="Hibbett D.S."/>
        </authorList>
    </citation>
    <scope>NUCLEOTIDE SEQUENCE [LARGE SCALE GENOMIC DNA]</scope>
    <source>
        <strain evidence="4">RWD-64-598 SS2</strain>
    </source>
</reference>
<evidence type="ECO:0000256" key="1">
    <source>
        <dbReference type="SAM" id="MobiDB-lite"/>
    </source>
</evidence>
<dbReference type="EMBL" id="JH711573">
    <property type="protein sequence ID" value="EIW86925.1"/>
    <property type="molecule type" value="Genomic_DNA"/>
</dbReference>
<dbReference type="RefSeq" id="XP_007763574.1">
    <property type="nucleotide sequence ID" value="XM_007765384.1"/>
</dbReference>
<feature type="region of interest" description="Disordered" evidence="1">
    <location>
        <begin position="270"/>
        <end position="373"/>
    </location>
</feature>
<dbReference type="OMA" id="PNVLVKW"/>
<feature type="region of interest" description="Disordered" evidence="1">
    <location>
        <begin position="232"/>
        <end position="256"/>
    </location>
</feature>
<organism evidence="3 4">
    <name type="scientific">Coniophora puteana (strain RWD-64-598)</name>
    <name type="common">Brown rot fungus</name>
    <dbReference type="NCBI Taxonomy" id="741705"/>
    <lineage>
        <taxon>Eukaryota</taxon>
        <taxon>Fungi</taxon>
        <taxon>Dikarya</taxon>
        <taxon>Basidiomycota</taxon>
        <taxon>Agaricomycotina</taxon>
        <taxon>Agaricomycetes</taxon>
        <taxon>Agaricomycetidae</taxon>
        <taxon>Boletales</taxon>
        <taxon>Coniophorineae</taxon>
        <taxon>Coniophoraceae</taxon>
        <taxon>Coniophora</taxon>
    </lineage>
</organism>
<dbReference type="GO" id="GO:0035838">
    <property type="term" value="C:growing cell tip"/>
    <property type="evidence" value="ECO:0007669"/>
    <property type="project" value="TreeGrafter"/>
</dbReference>
<keyword evidence="4" id="KW-1185">Reference proteome</keyword>
<dbReference type="AlphaFoldDB" id="A0A5M3N7V1"/>
<dbReference type="Proteomes" id="UP000053558">
    <property type="component" value="Unassembled WGS sequence"/>
</dbReference>
<dbReference type="Pfam" id="PF06687">
    <property type="entry name" value="SUR7"/>
    <property type="match status" value="1"/>
</dbReference>
<dbReference type="KEGG" id="cput:CONPUDRAFT_95961"/>
<feature type="transmembrane region" description="Helical" evidence="2">
    <location>
        <begin position="176"/>
        <end position="195"/>
    </location>
</feature>
<dbReference type="GeneID" id="19211729"/>
<dbReference type="InterPro" id="IPR009571">
    <property type="entry name" value="SUR7/Rim9-like_fungi"/>
</dbReference>
<feature type="transmembrane region" description="Helical" evidence="2">
    <location>
        <begin position="97"/>
        <end position="122"/>
    </location>
</feature>
<dbReference type="PANTHER" id="PTHR28013">
    <property type="entry name" value="PROTEIN DCV1-RELATED"/>
    <property type="match status" value="1"/>
</dbReference>
<proteinExistence type="predicted"/>
<accession>A0A5M3N7V1</accession>
<keyword evidence="2" id="KW-0472">Membrane</keyword>
<dbReference type="OrthoDB" id="3365245at2759"/>
<name>A0A5M3N7V1_CONPW</name>
<evidence type="ECO:0000256" key="2">
    <source>
        <dbReference type="SAM" id="Phobius"/>
    </source>
</evidence>
<evidence type="ECO:0000313" key="3">
    <source>
        <dbReference type="EMBL" id="EIW86925.1"/>
    </source>
</evidence>